<evidence type="ECO:0000313" key="3">
    <source>
        <dbReference type="Proteomes" id="UP000250369"/>
    </source>
</evidence>
<proteinExistence type="predicted"/>
<dbReference type="EMBL" id="QMFB01000007">
    <property type="protein sequence ID" value="RAV20820.1"/>
    <property type="molecule type" value="Genomic_DNA"/>
</dbReference>
<accession>A0A329MMI1</accession>
<evidence type="ECO:0000313" key="2">
    <source>
        <dbReference type="EMBL" id="RAV20820.1"/>
    </source>
</evidence>
<feature type="transmembrane region" description="Helical" evidence="1">
    <location>
        <begin position="62"/>
        <end position="84"/>
    </location>
</feature>
<dbReference type="AlphaFoldDB" id="A0A329MMI1"/>
<protein>
    <submittedName>
        <fullName evidence="2">Transporter</fullName>
    </submittedName>
</protein>
<name>A0A329MMI1_9BACL</name>
<gene>
    <name evidence="2" type="ORF">DQG23_14840</name>
</gene>
<evidence type="ECO:0000256" key="1">
    <source>
        <dbReference type="SAM" id="Phobius"/>
    </source>
</evidence>
<comment type="caution">
    <text evidence="2">The sequence shown here is derived from an EMBL/GenBank/DDBJ whole genome shotgun (WGS) entry which is preliminary data.</text>
</comment>
<keyword evidence="3" id="KW-1185">Reference proteome</keyword>
<keyword evidence="1" id="KW-0472">Membrane</keyword>
<keyword evidence="1" id="KW-0812">Transmembrane</keyword>
<reference evidence="2 3" key="1">
    <citation type="journal article" date="2009" name="Int. J. Syst. Evol. Microbiol.">
        <title>Paenibacillus contaminans sp. nov., isolated from a contaminated laboratory plate.</title>
        <authorList>
            <person name="Chou J.H."/>
            <person name="Lee J.H."/>
            <person name="Lin M.C."/>
            <person name="Chang P.S."/>
            <person name="Arun A.B."/>
            <person name="Young C.C."/>
            <person name="Chen W.M."/>
        </authorList>
    </citation>
    <scope>NUCLEOTIDE SEQUENCE [LARGE SCALE GENOMIC DNA]</scope>
    <source>
        <strain evidence="2 3">CKOBP-6</strain>
    </source>
</reference>
<dbReference type="Proteomes" id="UP000250369">
    <property type="component" value="Unassembled WGS sequence"/>
</dbReference>
<organism evidence="2 3">
    <name type="scientific">Paenibacillus contaminans</name>
    <dbReference type="NCBI Taxonomy" id="450362"/>
    <lineage>
        <taxon>Bacteria</taxon>
        <taxon>Bacillati</taxon>
        <taxon>Bacillota</taxon>
        <taxon>Bacilli</taxon>
        <taxon>Bacillales</taxon>
        <taxon>Paenibacillaceae</taxon>
        <taxon>Paenibacillus</taxon>
    </lineage>
</organism>
<sequence>MPPHFGPPLHVHIVPPLFPPPIFIPTFPVFIVNPSSISNCLFRNTYVWLTNGNQFWFFPTDVGFATVTGFWWTGNVWLIIVLSLNEIQSFSCF</sequence>
<keyword evidence="1" id="KW-1133">Transmembrane helix</keyword>